<dbReference type="InterPro" id="IPR011989">
    <property type="entry name" value="ARM-like"/>
</dbReference>
<dbReference type="PANTHER" id="PTHR12537:SF48">
    <property type="entry name" value="MEIOTIC COILED-COIL PROTEIN 2"/>
    <property type="match status" value="1"/>
</dbReference>
<accession>A0A068S7R4</accession>
<feature type="region of interest" description="Disordered" evidence="3">
    <location>
        <begin position="219"/>
        <end position="252"/>
    </location>
</feature>
<comment type="caution">
    <text evidence="5">The sequence shown here is derived from an EMBL/GenBank/DDBJ whole genome shotgun (WGS) entry which is preliminary data.</text>
</comment>
<evidence type="ECO:0000313" key="5">
    <source>
        <dbReference type="EMBL" id="CDH57857.1"/>
    </source>
</evidence>
<dbReference type="Pfam" id="PF00806">
    <property type="entry name" value="PUF"/>
    <property type="match status" value="8"/>
</dbReference>
<keyword evidence="1" id="KW-0677">Repeat</keyword>
<feature type="repeat" description="Pumilio" evidence="2">
    <location>
        <begin position="340"/>
        <end position="377"/>
    </location>
</feature>
<dbReference type="GO" id="GO:0003730">
    <property type="term" value="F:mRNA 3'-UTR binding"/>
    <property type="evidence" value="ECO:0007669"/>
    <property type="project" value="TreeGrafter"/>
</dbReference>
<dbReference type="GO" id="GO:0005737">
    <property type="term" value="C:cytoplasm"/>
    <property type="evidence" value="ECO:0007669"/>
    <property type="project" value="TreeGrafter"/>
</dbReference>
<organism evidence="5 6">
    <name type="scientific">Lichtheimia corymbifera JMRC:FSU:9682</name>
    <dbReference type="NCBI Taxonomy" id="1263082"/>
    <lineage>
        <taxon>Eukaryota</taxon>
        <taxon>Fungi</taxon>
        <taxon>Fungi incertae sedis</taxon>
        <taxon>Mucoromycota</taxon>
        <taxon>Mucoromycotina</taxon>
        <taxon>Mucoromycetes</taxon>
        <taxon>Mucorales</taxon>
        <taxon>Lichtheimiaceae</taxon>
        <taxon>Lichtheimia</taxon>
    </lineage>
</organism>
<dbReference type="PROSITE" id="PS50303">
    <property type="entry name" value="PUM_HD"/>
    <property type="match status" value="1"/>
</dbReference>
<dbReference type="AlphaFoldDB" id="A0A068S7R4"/>
<dbReference type="SMART" id="SM00025">
    <property type="entry name" value="Pumilio"/>
    <property type="match status" value="8"/>
</dbReference>
<dbReference type="OrthoDB" id="668540at2759"/>
<feature type="repeat" description="Pumilio" evidence="2">
    <location>
        <begin position="304"/>
        <end position="339"/>
    </location>
</feature>
<protein>
    <submittedName>
        <fullName evidence="5">Pumilio-family rna binding repeat domainprotein</fullName>
    </submittedName>
</protein>
<keyword evidence="6" id="KW-1185">Reference proteome</keyword>
<gene>
    <name evidence="5" type="ORF">LCOR_08755.1</name>
</gene>
<dbReference type="PROSITE" id="PS50302">
    <property type="entry name" value="PUM"/>
    <property type="match status" value="6"/>
</dbReference>
<name>A0A068S7R4_9FUNG</name>
<dbReference type="SUPFAM" id="SSF48371">
    <property type="entry name" value="ARM repeat"/>
    <property type="match status" value="1"/>
</dbReference>
<dbReference type="InterPro" id="IPR016024">
    <property type="entry name" value="ARM-type_fold"/>
</dbReference>
<dbReference type="Proteomes" id="UP000027586">
    <property type="component" value="Unassembled WGS sequence"/>
</dbReference>
<evidence type="ECO:0000256" key="1">
    <source>
        <dbReference type="ARBA" id="ARBA00022737"/>
    </source>
</evidence>
<feature type="repeat" description="Pumilio" evidence="2">
    <location>
        <begin position="455"/>
        <end position="491"/>
    </location>
</feature>
<dbReference type="InterPro" id="IPR001313">
    <property type="entry name" value="Pumilio_RNA-bd_rpt"/>
</dbReference>
<feature type="compositionally biased region" description="Polar residues" evidence="3">
    <location>
        <begin position="240"/>
        <end position="250"/>
    </location>
</feature>
<dbReference type="PANTHER" id="PTHR12537">
    <property type="entry name" value="RNA BINDING PROTEIN PUMILIO-RELATED"/>
    <property type="match status" value="1"/>
</dbReference>
<feature type="repeat" description="Pumilio" evidence="2">
    <location>
        <begin position="535"/>
        <end position="573"/>
    </location>
</feature>
<evidence type="ECO:0000256" key="2">
    <source>
        <dbReference type="PROSITE-ProRule" id="PRU00317"/>
    </source>
</evidence>
<feature type="repeat" description="Pumilio" evidence="2">
    <location>
        <begin position="418"/>
        <end position="454"/>
    </location>
</feature>
<feature type="domain" description="PUM-HD" evidence="4">
    <location>
        <begin position="242"/>
        <end position="596"/>
    </location>
</feature>
<evidence type="ECO:0000313" key="6">
    <source>
        <dbReference type="Proteomes" id="UP000027586"/>
    </source>
</evidence>
<evidence type="ECO:0000256" key="3">
    <source>
        <dbReference type="SAM" id="MobiDB-lite"/>
    </source>
</evidence>
<dbReference type="InterPro" id="IPR033712">
    <property type="entry name" value="Pumilio_RNA-bd"/>
</dbReference>
<dbReference type="STRING" id="1263082.A0A068S7R4"/>
<sequence length="608" mass="69266">MLSTSKWNPINTTTNMLHDSSRITVDQNDYYGRLTTRLPTPPVLYPGHVTDLGSSSGTPSPKETLKDYFEPYTSDIHSPHCNRDSSVSKFWRDDPLFTNNDFEHLVGNVLDDEDKLAFSSSPTLHRTISTLLSITATSLATMSPDHVGHHLQNAIGVIHQLVDSLKATQTDLDKKCHQVWSLQSCLTAKELEVRNIKQQLAVANRLYDAQTIKLQQMTEKKTMVSEQLPKTNTRRRPSEKPSQSRQQQGVLNAEYRRHLDKNAQVDWEAMVDKIIQRGDQQASLFLQQKLKCVTEEQKQAIFEAILPQAYPLMTSRFGNFLVQRLLEVGTIDQVTALIATMQGRVVALTCQQFGCHVLQKAFDCCSDEQMKADMVCELFENIQDTITHKHACHIWQKVFEMQWTIPNPPAVMDHVNKAIQGRWTQVALDETGSLVIQHIFENLKEDAGKRPVIEEVLTNVVTIAKGQWGNWVIQHVLEQAQDSRDRERAFEAVLEHAATLSMDQFASKVVEKALRSGGPVFLGRFMDKVLTSGQRRREPLIDMASDQYGNYVVQWLINHTETNDQVKMCRLIKRHMVSLRGSKYGQRVAFLVEKVLRSHEITTYPAQH</sequence>
<evidence type="ECO:0000259" key="4">
    <source>
        <dbReference type="PROSITE" id="PS50303"/>
    </source>
</evidence>
<dbReference type="Gene3D" id="1.25.10.10">
    <property type="entry name" value="Leucine-rich Repeat Variant"/>
    <property type="match status" value="1"/>
</dbReference>
<reference evidence="5" key="1">
    <citation type="submission" date="2013-08" db="EMBL/GenBank/DDBJ databases">
        <title>Gene expansion shapes genome architecture in the human pathogen Lichtheimia corymbifera: an evolutionary genomics analysis in the ancient terrestrial Mucorales (Mucoromycotina).</title>
        <authorList>
            <person name="Schwartze V.U."/>
            <person name="Winter S."/>
            <person name="Shelest E."/>
            <person name="Marcet-Houben M."/>
            <person name="Horn F."/>
            <person name="Wehner S."/>
            <person name="Hoffmann K."/>
            <person name="Riege K."/>
            <person name="Sammeth M."/>
            <person name="Nowrousian M."/>
            <person name="Valiante V."/>
            <person name="Linde J."/>
            <person name="Jacobsen I.D."/>
            <person name="Marz M."/>
            <person name="Brakhage A.A."/>
            <person name="Gabaldon T."/>
            <person name="Bocker S."/>
            <person name="Voigt K."/>
        </authorList>
    </citation>
    <scope>NUCLEOTIDE SEQUENCE [LARGE SCALE GENOMIC DNA]</scope>
    <source>
        <strain evidence="5">FSU 9682</strain>
    </source>
</reference>
<dbReference type="EMBL" id="CBTN010000050">
    <property type="protein sequence ID" value="CDH57857.1"/>
    <property type="molecule type" value="Genomic_DNA"/>
</dbReference>
<dbReference type="VEuPathDB" id="FungiDB:LCOR_08755.1"/>
<dbReference type="CDD" id="cd07920">
    <property type="entry name" value="Pumilio"/>
    <property type="match status" value="1"/>
</dbReference>
<feature type="repeat" description="Pumilio" evidence="2">
    <location>
        <begin position="492"/>
        <end position="527"/>
    </location>
</feature>
<proteinExistence type="predicted"/>
<dbReference type="GO" id="GO:0010608">
    <property type="term" value="P:post-transcriptional regulation of gene expression"/>
    <property type="evidence" value="ECO:0007669"/>
    <property type="project" value="TreeGrafter"/>
</dbReference>
<dbReference type="InterPro" id="IPR033133">
    <property type="entry name" value="PUM-HD"/>
</dbReference>